<protein>
    <submittedName>
        <fullName evidence="9">Related to TRS31 - TRAPP subunit of 31 kDa involved in targeting and fusion of ER to golgi transport vesicles</fullName>
    </submittedName>
</protein>
<reference evidence="9 10" key="1">
    <citation type="submission" date="2018-03" db="EMBL/GenBank/DDBJ databases">
        <authorList>
            <person name="Guldener U."/>
        </authorList>
    </citation>
    <scope>NUCLEOTIDE SEQUENCE [LARGE SCALE GENOMIC DNA]</scope>
    <source>
        <strain evidence="9 10">NBRC100155</strain>
    </source>
</reference>
<dbReference type="AlphaFoldDB" id="A0A5C3EKX4"/>
<feature type="region of interest" description="Disordered" evidence="8">
    <location>
        <begin position="131"/>
        <end position="159"/>
    </location>
</feature>
<sequence>MATTPRVSQRFSVQTNASNSSSSSHPYPYQPSQPAAGDPGSATSYSFASNNGGLPPAFSSRRTSAVLSSSANSAHQTAMMSSSSSFSPTSASHPHHRNSNPIRQASSTSSTVVSGGGVGIGGRFASFASTTTPVEEGNTSHTSSIHPNSTNNRPGPVPDIVERPRDKTRQNEVALSSLSFLFAEIVSYTQNRVTGVTDLEKRLSLIGYTIGQRVLNMAMHRQEMTNNPKNPKRETRLLPTLLWIHTGFWKAAFGKPADSLERSTEAGRGDEYMISTNIPTFGRSICVPNDMSQLSVEAITAGMVEAALDGLGLPARVTAHTVATPQFPNRTTILIKLDKSVMDREDALSAS</sequence>
<dbReference type="GO" id="GO:0005783">
    <property type="term" value="C:endoplasmic reticulum"/>
    <property type="evidence" value="ECO:0007669"/>
    <property type="project" value="UniProtKB-SubCell"/>
</dbReference>
<dbReference type="OrthoDB" id="10254842at2759"/>
<name>A0A5C3EKX4_9BASI</name>
<keyword evidence="10" id="KW-1185">Reference proteome</keyword>
<comment type="subcellular location">
    <subcellularLocation>
        <location evidence="1">Endoplasmic reticulum</location>
    </subcellularLocation>
    <subcellularLocation>
        <location evidence="2">Golgi apparatus</location>
    </subcellularLocation>
</comment>
<dbReference type="InterPro" id="IPR016696">
    <property type="entry name" value="TRAPP-I_su5"/>
</dbReference>
<feature type="compositionally biased region" description="Low complexity" evidence="8">
    <location>
        <begin position="16"/>
        <end position="35"/>
    </location>
</feature>
<dbReference type="SUPFAM" id="SSF111126">
    <property type="entry name" value="Ligand-binding domain in the NO signalling and Golgi transport"/>
    <property type="match status" value="1"/>
</dbReference>
<dbReference type="GO" id="GO:1990072">
    <property type="term" value="C:TRAPPIII protein complex"/>
    <property type="evidence" value="ECO:0007669"/>
    <property type="project" value="TreeGrafter"/>
</dbReference>
<dbReference type="GO" id="GO:1990070">
    <property type="term" value="C:TRAPPI protein complex"/>
    <property type="evidence" value="ECO:0007669"/>
    <property type="project" value="TreeGrafter"/>
</dbReference>
<feature type="compositionally biased region" description="Low complexity" evidence="8">
    <location>
        <begin position="68"/>
        <end position="92"/>
    </location>
</feature>
<dbReference type="InterPro" id="IPR024096">
    <property type="entry name" value="NO_sig/Golgi_transp_ligand-bd"/>
</dbReference>
<dbReference type="PANTHER" id="PTHR20902:SF0">
    <property type="entry name" value="TRAFFICKING PROTEIN PARTICLE COMPLEX SUBUNIT 5"/>
    <property type="match status" value="1"/>
</dbReference>
<dbReference type="EMBL" id="OOIN01000037">
    <property type="protein sequence ID" value="SPO31283.1"/>
    <property type="molecule type" value="Genomic_DNA"/>
</dbReference>
<accession>A0A5C3EKX4</accession>
<evidence type="ECO:0000256" key="6">
    <source>
        <dbReference type="ARBA" id="ARBA00022892"/>
    </source>
</evidence>
<evidence type="ECO:0000256" key="3">
    <source>
        <dbReference type="ARBA" id="ARBA00006218"/>
    </source>
</evidence>
<gene>
    <name evidence="9" type="ORF">UTRI_05906_B</name>
</gene>
<dbReference type="FunFam" id="3.30.1380.20:FF:000002">
    <property type="entry name" value="Trafficking protein particle complex subunit"/>
    <property type="match status" value="1"/>
</dbReference>
<evidence type="ECO:0000256" key="5">
    <source>
        <dbReference type="ARBA" id="ARBA00022824"/>
    </source>
</evidence>
<evidence type="ECO:0000256" key="8">
    <source>
        <dbReference type="SAM" id="MobiDB-lite"/>
    </source>
</evidence>
<feature type="compositionally biased region" description="Polar residues" evidence="8">
    <location>
        <begin position="131"/>
        <end position="153"/>
    </location>
</feature>
<comment type="similarity">
    <text evidence="3">Belongs to the TRAPP small subunits family. BET3 subfamily.</text>
</comment>
<keyword evidence="6" id="KW-0931">ER-Golgi transport</keyword>
<dbReference type="Pfam" id="PF04051">
    <property type="entry name" value="TRAPP"/>
    <property type="match status" value="1"/>
</dbReference>
<evidence type="ECO:0000256" key="2">
    <source>
        <dbReference type="ARBA" id="ARBA00004555"/>
    </source>
</evidence>
<dbReference type="GO" id="GO:0006888">
    <property type="term" value="P:endoplasmic reticulum to Golgi vesicle-mediated transport"/>
    <property type="evidence" value="ECO:0007669"/>
    <property type="project" value="TreeGrafter"/>
</dbReference>
<keyword evidence="7" id="KW-0333">Golgi apparatus</keyword>
<feature type="region of interest" description="Disordered" evidence="8">
    <location>
        <begin position="68"/>
        <end position="114"/>
    </location>
</feature>
<dbReference type="PANTHER" id="PTHR20902">
    <property type="entry name" value="41-2 PROTEIN ANTIGEN-RELATED"/>
    <property type="match status" value="1"/>
</dbReference>
<dbReference type="InterPro" id="IPR007194">
    <property type="entry name" value="TRAPP_component"/>
</dbReference>
<keyword evidence="4" id="KW-0813">Transport</keyword>
<dbReference type="CDD" id="cd14943">
    <property type="entry name" value="TRAPPC5_Trs31"/>
    <property type="match status" value="1"/>
</dbReference>
<dbReference type="Gene3D" id="3.30.1380.20">
    <property type="entry name" value="Trafficking protein particle complex subunit 3"/>
    <property type="match status" value="1"/>
</dbReference>
<keyword evidence="5" id="KW-0256">Endoplasmic reticulum</keyword>
<evidence type="ECO:0000256" key="7">
    <source>
        <dbReference type="ARBA" id="ARBA00023034"/>
    </source>
</evidence>
<feature type="compositionally biased region" description="Polar residues" evidence="8">
    <location>
        <begin position="1"/>
        <end position="15"/>
    </location>
</feature>
<dbReference type="GO" id="GO:1990071">
    <property type="term" value="C:TRAPPII protein complex"/>
    <property type="evidence" value="ECO:0007669"/>
    <property type="project" value="TreeGrafter"/>
</dbReference>
<evidence type="ECO:0000256" key="1">
    <source>
        <dbReference type="ARBA" id="ARBA00004240"/>
    </source>
</evidence>
<feature type="region of interest" description="Disordered" evidence="8">
    <location>
        <begin position="1"/>
        <end position="48"/>
    </location>
</feature>
<evidence type="ECO:0000256" key="4">
    <source>
        <dbReference type="ARBA" id="ARBA00022448"/>
    </source>
</evidence>
<evidence type="ECO:0000313" key="9">
    <source>
        <dbReference type="EMBL" id="SPO31283.1"/>
    </source>
</evidence>
<proteinExistence type="inferred from homology"/>
<organism evidence="9 10">
    <name type="scientific">Ustilago trichophora</name>
    <dbReference type="NCBI Taxonomy" id="86804"/>
    <lineage>
        <taxon>Eukaryota</taxon>
        <taxon>Fungi</taxon>
        <taxon>Dikarya</taxon>
        <taxon>Basidiomycota</taxon>
        <taxon>Ustilaginomycotina</taxon>
        <taxon>Ustilaginomycetes</taxon>
        <taxon>Ustilaginales</taxon>
        <taxon>Ustilaginaceae</taxon>
        <taxon>Ustilago</taxon>
    </lineage>
</organism>
<evidence type="ECO:0000313" key="10">
    <source>
        <dbReference type="Proteomes" id="UP000324022"/>
    </source>
</evidence>
<dbReference type="Proteomes" id="UP000324022">
    <property type="component" value="Unassembled WGS sequence"/>
</dbReference>